<evidence type="ECO:0000313" key="2">
    <source>
        <dbReference type="EMBL" id="MDT1063636.1"/>
    </source>
</evidence>
<gene>
    <name evidence="2" type="ORF">RM190_17320</name>
</gene>
<dbReference type="Pfam" id="PF07883">
    <property type="entry name" value="Cupin_2"/>
    <property type="match status" value="1"/>
</dbReference>
<dbReference type="InterPro" id="IPR025499">
    <property type="entry name" value="KdgF"/>
</dbReference>
<dbReference type="InterPro" id="IPR052535">
    <property type="entry name" value="Bacilysin_H2HPP_isomerase"/>
</dbReference>
<dbReference type="PANTHER" id="PTHR40112:SF1">
    <property type="entry name" value="H2HPP ISOMERASE"/>
    <property type="match status" value="1"/>
</dbReference>
<sequence length="104" mass="11435">MTRPEYPVAHPSDGVARQVLAEDPDLMVVSFRFQAGAVGALHDHSHTQSTYVASGRFRFFRGDEVLELGPGDSIVIGSGLRHGCECIETGELIDCFTPRRDDFL</sequence>
<reference evidence="3" key="1">
    <citation type="submission" date="2023-07" db="EMBL/GenBank/DDBJ databases">
        <title>Characterization of two Paracoccaceae strains isolated from Phycosphere and proposal of Xinfangfangia lacusdiani sp. nov.</title>
        <authorList>
            <person name="Deng Y."/>
            <person name="Zhang Y.Q."/>
        </authorList>
    </citation>
    <scope>NUCLEOTIDE SEQUENCE [LARGE SCALE GENOMIC DNA]</scope>
    <source>
        <strain evidence="3">CPCC 101403</strain>
    </source>
</reference>
<accession>A0ABU3EHR4</accession>
<proteinExistence type="predicted"/>
<comment type="caution">
    <text evidence="2">The sequence shown here is derived from an EMBL/GenBank/DDBJ whole genome shotgun (WGS) entry which is preliminary data.</text>
</comment>
<feature type="domain" description="Cupin type-2" evidence="1">
    <location>
        <begin position="31"/>
        <end position="90"/>
    </location>
</feature>
<dbReference type="CDD" id="cd02238">
    <property type="entry name" value="cupin_KdgF"/>
    <property type="match status" value="1"/>
</dbReference>
<dbReference type="InterPro" id="IPR014710">
    <property type="entry name" value="RmlC-like_jellyroll"/>
</dbReference>
<dbReference type="InterPro" id="IPR011051">
    <property type="entry name" value="RmlC_Cupin_sf"/>
</dbReference>
<dbReference type="PANTHER" id="PTHR40112">
    <property type="entry name" value="H2HPP ISOMERASE"/>
    <property type="match status" value="1"/>
</dbReference>
<organism evidence="2 3">
    <name type="scientific">Paracoccus broussonetiae</name>
    <dbReference type="NCBI Taxonomy" id="3075834"/>
    <lineage>
        <taxon>Bacteria</taxon>
        <taxon>Pseudomonadati</taxon>
        <taxon>Pseudomonadota</taxon>
        <taxon>Alphaproteobacteria</taxon>
        <taxon>Rhodobacterales</taxon>
        <taxon>Paracoccaceae</taxon>
        <taxon>Paracoccus</taxon>
    </lineage>
</organism>
<evidence type="ECO:0000259" key="1">
    <source>
        <dbReference type="Pfam" id="PF07883"/>
    </source>
</evidence>
<dbReference type="EMBL" id="JAVRQI010000014">
    <property type="protein sequence ID" value="MDT1063636.1"/>
    <property type="molecule type" value="Genomic_DNA"/>
</dbReference>
<evidence type="ECO:0000313" key="3">
    <source>
        <dbReference type="Proteomes" id="UP001251085"/>
    </source>
</evidence>
<keyword evidence="3" id="KW-1185">Reference proteome</keyword>
<dbReference type="SUPFAM" id="SSF51182">
    <property type="entry name" value="RmlC-like cupins"/>
    <property type="match status" value="1"/>
</dbReference>
<dbReference type="Gene3D" id="2.60.120.10">
    <property type="entry name" value="Jelly Rolls"/>
    <property type="match status" value="1"/>
</dbReference>
<name>A0ABU3EHR4_9RHOB</name>
<dbReference type="RefSeq" id="WP_311760727.1">
    <property type="nucleotide sequence ID" value="NZ_JAVRQI010000014.1"/>
</dbReference>
<dbReference type="PIRSF" id="PIRSF029883">
    <property type="entry name" value="KdgF"/>
    <property type="match status" value="1"/>
</dbReference>
<dbReference type="InterPro" id="IPR013096">
    <property type="entry name" value="Cupin_2"/>
</dbReference>
<protein>
    <submittedName>
        <fullName evidence="2">Cupin domain-containing protein</fullName>
    </submittedName>
</protein>
<dbReference type="Proteomes" id="UP001251085">
    <property type="component" value="Unassembled WGS sequence"/>
</dbReference>